<evidence type="ECO:0000313" key="2">
    <source>
        <dbReference type="Proteomes" id="UP000008022"/>
    </source>
</evidence>
<protein>
    <submittedName>
        <fullName evidence="1">Uncharacterized protein</fullName>
    </submittedName>
</protein>
<reference evidence="1" key="2">
    <citation type="submission" date="2015-06" db="UniProtKB">
        <authorList>
            <consortium name="EnsemblPlants"/>
        </authorList>
    </citation>
    <scope>IDENTIFICATION</scope>
</reference>
<dbReference type="Proteomes" id="UP000008022">
    <property type="component" value="Unassembled WGS sequence"/>
</dbReference>
<organism evidence="1 2">
    <name type="scientific">Oryza rufipogon</name>
    <name type="common">Brownbeard rice</name>
    <name type="synonym">Asian wild rice</name>
    <dbReference type="NCBI Taxonomy" id="4529"/>
    <lineage>
        <taxon>Eukaryota</taxon>
        <taxon>Viridiplantae</taxon>
        <taxon>Streptophyta</taxon>
        <taxon>Embryophyta</taxon>
        <taxon>Tracheophyta</taxon>
        <taxon>Spermatophyta</taxon>
        <taxon>Magnoliopsida</taxon>
        <taxon>Liliopsida</taxon>
        <taxon>Poales</taxon>
        <taxon>Poaceae</taxon>
        <taxon>BOP clade</taxon>
        <taxon>Oryzoideae</taxon>
        <taxon>Oryzeae</taxon>
        <taxon>Oryzinae</taxon>
        <taxon>Oryza</taxon>
    </lineage>
</organism>
<accession>A0A0E0NDQ1</accession>
<name>A0A0E0NDQ1_ORYRU</name>
<proteinExistence type="predicted"/>
<keyword evidence="2" id="KW-1185">Reference proteome</keyword>
<dbReference type="EnsemblPlants" id="ORUFI02G14160.1">
    <property type="protein sequence ID" value="ORUFI02G14160.1"/>
    <property type="gene ID" value="ORUFI02G14160"/>
</dbReference>
<dbReference type="AlphaFoldDB" id="A0A0E0NDQ1"/>
<reference evidence="2" key="1">
    <citation type="submission" date="2013-06" db="EMBL/GenBank/DDBJ databases">
        <authorList>
            <person name="Zhao Q."/>
        </authorList>
    </citation>
    <scope>NUCLEOTIDE SEQUENCE</scope>
    <source>
        <strain evidence="2">cv. W1943</strain>
    </source>
</reference>
<dbReference type="HOGENOM" id="CLU_2658831_0_0_1"/>
<evidence type="ECO:0000313" key="1">
    <source>
        <dbReference type="EnsemblPlants" id="ORUFI02G14160.1"/>
    </source>
</evidence>
<sequence>MGMGKINLPPDQYFQKYLSSLEALVGVLIHSTRLPVMRAMRSASIHPEAVQAIEAATCGAGEGGAAPMAGQIPWQI</sequence>
<dbReference type="Gramene" id="ORUFI02G14160.1">
    <property type="protein sequence ID" value="ORUFI02G14160.1"/>
    <property type="gene ID" value="ORUFI02G14160"/>
</dbReference>